<proteinExistence type="predicted"/>
<dbReference type="InterPro" id="IPR050503">
    <property type="entry name" value="cAMP-dep_PK_reg_su-like"/>
</dbReference>
<dbReference type="EMBL" id="NTKD01000027">
    <property type="protein sequence ID" value="PDH39240.1"/>
    <property type="molecule type" value="Genomic_DNA"/>
</dbReference>
<dbReference type="InterPro" id="IPR000595">
    <property type="entry name" value="cNMP-bd_dom"/>
</dbReference>
<dbReference type="PRINTS" id="PR00103">
    <property type="entry name" value="CAMPKINASE"/>
</dbReference>
<dbReference type="Pfam" id="PF00027">
    <property type="entry name" value="cNMP_binding"/>
    <property type="match status" value="1"/>
</dbReference>
<dbReference type="InterPro" id="IPR014710">
    <property type="entry name" value="RmlC-like_jellyroll"/>
</dbReference>
<evidence type="ECO:0000313" key="3">
    <source>
        <dbReference type="Proteomes" id="UP000219327"/>
    </source>
</evidence>
<accession>A0A2A5WRR4</accession>
<dbReference type="Gene3D" id="2.60.120.10">
    <property type="entry name" value="Jelly Rolls"/>
    <property type="match status" value="1"/>
</dbReference>
<sequence length="105" mass="11932">MSQQSDSLSELVKTLEVFNFFSEEDTSTIEKYMFRFEYEAGSFVFREGTHGGYMFFIVEGEVEIIKQFDEKTHVIAELGPSRSVGEMSLIDGVPRSASVRAKDDL</sequence>
<dbReference type="AlphaFoldDB" id="A0A2A5WRR4"/>
<dbReference type="SUPFAM" id="SSF51206">
    <property type="entry name" value="cAMP-binding domain-like"/>
    <property type="match status" value="1"/>
</dbReference>
<gene>
    <name evidence="2" type="ORF">CNE99_06000</name>
</gene>
<dbReference type="PROSITE" id="PS00889">
    <property type="entry name" value="CNMP_BINDING_2"/>
    <property type="match status" value="1"/>
</dbReference>
<dbReference type="InterPro" id="IPR018488">
    <property type="entry name" value="cNMP-bd_CS"/>
</dbReference>
<dbReference type="GO" id="GO:0005952">
    <property type="term" value="C:cAMP-dependent protein kinase complex"/>
    <property type="evidence" value="ECO:0007669"/>
    <property type="project" value="InterPro"/>
</dbReference>
<dbReference type="CDD" id="cd00038">
    <property type="entry name" value="CAP_ED"/>
    <property type="match status" value="1"/>
</dbReference>
<dbReference type="Proteomes" id="UP000219327">
    <property type="component" value="Unassembled WGS sequence"/>
</dbReference>
<dbReference type="PROSITE" id="PS50042">
    <property type="entry name" value="CNMP_BINDING_3"/>
    <property type="match status" value="1"/>
</dbReference>
<organism evidence="2 3">
    <name type="scientific">OM182 bacterium MED-G24</name>
    <dbReference type="NCBI Taxonomy" id="1986255"/>
    <lineage>
        <taxon>Bacteria</taxon>
        <taxon>Pseudomonadati</taxon>
        <taxon>Pseudomonadota</taxon>
        <taxon>Gammaproteobacteria</taxon>
        <taxon>OMG group</taxon>
        <taxon>OM182 clade</taxon>
    </lineage>
</organism>
<protein>
    <recommendedName>
        <fullName evidence="1">Cyclic nucleotide-binding domain-containing protein</fullName>
    </recommendedName>
</protein>
<dbReference type="GO" id="GO:0034236">
    <property type="term" value="F:protein kinase A catalytic subunit binding"/>
    <property type="evidence" value="ECO:0007669"/>
    <property type="project" value="TreeGrafter"/>
</dbReference>
<dbReference type="GO" id="GO:0030552">
    <property type="term" value="F:cAMP binding"/>
    <property type="evidence" value="ECO:0007669"/>
    <property type="project" value="TreeGrafter"/>
</dbReference>
<dbReference type="PANTHER" id="PTHR11635">
    <property type="entry name" value="CAMP-DEPENDENT PROTEIN KINASE REGULATORY CHAIN"/>
    <property type="match status" value="1"/>
</dbReference>
<dbReference type="InterPro" id="IPR018490">
    <property type="entry name" value="cNMP-bd_dom_sf"/>
</dbReference>
<reference evidence="2 3" key="1">
    <citation type="submission" date="2017-08" db="EMBL/GenBank/DDBJ databases">
        <title>Fine stratification of microbial communities through a metagenomic profile of the photic zone.</title>
        <authorList>
            <person name="Haro-Moreno J.M."/>
            <person name="Lopez-Perez M."/>
            <person name="De La Torre J."/>
            <person name="Picazo A."/>
            <person name="Camacho A."/>
            <person name="Rodriguez-Valera F."/>
        </authorList>
    </citation>
    <scope>NUCLEOTIDE SEQUENCE [LARGE SCALE GENOMIC DNA]</scope>
    <source>
        <strain evidence="2">MED-G24</strain>
    </source>
</reference>
<dbReference type="GO" id="GO:0005829">
    <property type="term" value="C:cytosol"/>
    <property type="evidence" value="ECO:0007669"/>
    <property type="project" value="TreeGrafter"/>
</dbReference>
<evidence type="ECO:0000259" key="1">
    <source>
        <dbReference type="PROSITE" id="PS50042"/>
    </source>
</evidence>
<feature type="domain" description="Cyclic nucleotide-binding" evidence="1">
    <location>
        <begin position="17"/>
        <end position="105"/>
    </location>
</feature>
<dbReference type="SMART" id="SM00100">
    <property type="entry name" value="cNMP"/>
    <property type="match status" value="1"/>
</dbReference>
<comment type="caution">
    <text evidence="2">The sequence shown here is derived from an EMBL/GenBank/DDBJ whole genome shotgun (WGS) entry which is preliminary data.</text>
</comment>
<evidence type="ECO:0000313" key="2">
    <source>
        <dbReference type="EMBL" id="PDH39240.1"/>
    </source>
</evidence>
<dbReference type="GO" id="GO:0004862">
    <property type="term" value="F:cAMP-dependent protein kinase inhibitor activity"/>
    <property type="evidence" value="ECO:0007669"/>
    <property type="project" value="TreeGrafter"/>
</dbReference>
<name>A0A2A5WRR4_9GAMM</name>
<dbReference type="PANTHER" id="PTHR11635:SF152">
    <property type="entry name" value="CAMP-DEPENDENT PROTEIN KINASE TYPE I REGULATORY SUBUNIT-RELATED"/>
    <property type="match status" value="1"/>
</dbReference>